<feature type="signal peptide" evidence="2">
    <location>
        <begin position="1"/>
        <end position="18"/>
    </location>
</feature>
<reference evidence="3 4" key="1">
    <citation type="submission" date="2019-04" db="EMBL/GenBank/DDBJ databases">
        <title>Flavobacterium sp. strain DS2-A Genome sequencing and assembly.</title>
        <authorList>
            <person name="Kim I."/>
        </authorList>
    </citation>
    <scope>NUCLEOTIDE SEQUENCE [LARGE SCALE GENOMIC DNA]</scope>
    <source>
        <strain evidence="3 4">DS2-A</strain>
    </source>
</reference>
<protein>
    <submittedName>
        <fullName evidence="3">Uncharacterized protein</fullName>
    </submittedName>
</protein>
<proteinExistence type="predicted"/>
<evidence type="ECO:0000256" key="1">
    <source>
        <dbReference type="SAM" id="Phobius"/>
    </source>
</evidence>
<gene>
    <name evidence="3" type="ORF">E4635_06050</name>
</gene>
<dbReference type="EMBL" id="SRLH01000003">
    <property type="protein sequence ID" value="TGD58473.1"/>
    <property type="molecule type" value="Genomic_DNA"/>
</dbReference>
<evidence type="ECO:0000313" key="3">
    <source>
        <dbReference type="EMBL" id="TGD58473.1"/>
    </source>
</evidence>
<evidence type="ECO:0000313" key="4">
    <source>
        <dbReference type="Proteomes" id="UP000297407"/>
    </source>
</evidence>
<feature type="transmembrane region" description="Helical" evidence="1">
    <location>
        <begin position="177"/>
        <end position="194"/>
    </location>
</feature>
<name>A0A4Z0L7H3_9FLAO</name>
<keyword evidence="1" id="KW-0812">Transmembrane</keyword>
<organism evidence="3 4">
    <name type="scientific">Flavobacterium humi</name>
    <dbReference type="NCBI Taxonomy" id="2562683"/>
    <lineage>
        <taxon>Bacteria</taxon>
        <taxon>Pseudomonadati</taxon>
        <taxon>Bacteroidota</taxon>
        <taxon>Flavobacteriia</taxon>
        <taxon>Flavobacteriales</taxon>
        <taxon>Flavobacteriaceae</taxon>
        <taxon>Flavobacterium</taxon>
    </lineage>
</organism>
<keyword evidence="2" id="KW-0732">Signal</keyword>
<dbReference type="AlphaFoldDB" id="A0A4Z0L7H3"/>
<dbReference type="Proteomes" id="UP000297407">
    <property type="component" value="Unassembled WGS sequence"/>
</dbReference>
<dbReference type="RefSeq" id="WP_135525733.1">
    <property type="nucleotide sequence ID" value="NZ_SRLH01000003.1"/>
</dbReference>
<keyword evidence="4" id="KW-1185">Reference proteome</keyword>
<dbReference type="OrthoDB" id="1363606at2"/>
<keyword evidence="1" id="KW-1133">Transmembrane helix</keyword>
<accession>A0A4Z0L7H3</accession>
<comment type="caution">
    <text evidence="3">The sequence shown here is derived from an EMBL/GenBank/DDBJ whole genome shotgun (WGS) entry which is preliminary data.</text>
</comment>
<feature type="chain" id="PRO_5021414192" evidence="2">
    <location>
        <begin position="19"/>
        <end position="206"/>
    </location>
</feature>
<keyword evidence="1" id="KW-0472">Membrane</keyword>
<evidence type="ECO:0000256" key="2">
    <source>
        <dbReference type="SAM" id="SignalP"/>
    </source>
</evidence>
<sequence>MKKLALLFVHLFPLVCFSQTKLISHKSHSGSASDFRIAMKEGLFDIGDSNLGDVPYRTVVNASLDTVVYVSKGKSVMITSEYCKRVMKRAKEDGTGESTLWKAGRDTVFDHPLFSKNHSLDSIKMVLKSEYHFENDMDKVVFIGFDNKIKKYKKENRKRKKSGFFAFDAGSGFPPKFIFIVALSFISGLVVYFTRKANSLEKALAQ</sequence>